<keyword evidence="9" id="KW-0732">Signal</keyword>
<dbReference type="PaxDb" id="2903-EOD28339"/>
<dbReference type="eggNOG" id="KOG4293">
    <property type="taxonomic scope" value="Eukaryota"/>
</dbReference>
<dbReference type="GeneID" id="17273884"/>
<reference evidence="11" key="2">
    <citation type="submission" date="2024-10" db="UniProtKB">
        <authorList>
            <consortium name="EnsemblProtists"/>
        </authorList>
    </citation>
    <scope>IDENTIFICATION</scope>
</reference>
<keyword evidence="12" id="KW-1185">Reference proteome</keyword>
<dbReference type="EnsemblProtists" id="EOD28339">
    <property type="protein sequence ID" value="EOD28339"/>
    <property type="gene ID" value="EMIHUDRAFT_99850"/>
</dbReference>
<dbReference type="InterPro" id="IPR057626">
    <property type="entry name" value="S-S_Temptin"/>
</dbReference>
<dbReference type="Pfam" id="PF24784">
    <property type="entry name" value="Temptin_C"/>
    <property type="match status" value="1"/>
</dbReference>
<evidence type="ECO:0000313" key="12">
    <source>
        <dbReference type="Proteomes" id="UP000013827"/>
    </source>
</evidence>
<evidence type="ECO:0000256" key="1">
    <source>
        <dbReference type="ARBA" id="ARBA00004370"/>
    </source>
</evidence>
<keyword evidence="4" id="KW-0249">Electron transport</keyword>
<dbReference type="InterPro" id="IPR006593">
    <property type="entry name" value="Cyt_b561/ferric_Rdtase_TM"/>
</dbReference>
<feature type="transmembrane region" description="Helical" evidence="8">
    <location>
        <begin position="240"/>
        <end position="264"/>
    </location>
</feature>
<keyword evidence="2" id="KW-0813">Transport</keyword>
<dbReference type="OMA" id="HAVGHEN"/>
<evidence type="ECO:0000256" key="8">
    <source>
        <dbReference type="SAM" id="Phobius"/>
    </source>
</evidence>
<sequence>MVVARLLALLLPLARAEEIYLARIPNGKPLADAVHAELGYSRDSVGHAKSGRGGVGNQNKFAEDFAREVYADRTWTRWLCERDSDGDNRTNGLELGDPCCVWKQGDPDPEVDDLSLPGHADQATSRTMPTCAPPSAAPPWPPRPPVDEPPLGRRERLILGHAVLMAVAWALLLPTGAVASVSWRRALGGGRRWLKAHIAAQVCGLAASLAGLAVGVYVVGDRGLSTHFRPNEWEGGFAGSHRGLGLALCVLLALQPVAGLLRPAAPLAGERRSGARRAWEAAHKAGGYCLLALGAVQAVSGHALLADWVDDAGDLRFGGLPGLRTADHTLLLYFALLSAPLILLLAGLVLSARVAAVAPPDKSAQPEPSQPAGQRM</sequence>
<comment type="subcellular location">
    <subcellularLocation>
        <location evidence="1">Membrane</location>
    </subcellularLocation>
</comment>
<evidence type="ECO:0000256" key="3">
    <source>
        <dbReference type="ARBA" id="ARBA00022692"/>
    </source>
</evidence>
<feature type="signal peptide" evidence="9">
    <location>
        <begin position="1"/>
        <end position="16"/>
    </location>
</feature>
<dbReference type="AlphaFoldDB" id="A0A0D3JXV4"/>
<name>A0A0D3JXV4_EMIH1</name>
<protein>
    <recommendedName>
        <fullName evidence="10">Cytochrome b561 domain-containing protein</fullName>
    </recommendedName>
</protein>
<dbReference type="Proteomes" id="UP000013827">
    <property type="component" value="Unassembled WGS sequence"/>
</dbReference>
<organism evidence="11 12">
    <name type="scientific">Emiliania huxleyi (strain CCMP1516)</name>
    <dbReference type="NCBI Taxonomy" id="280463"/>
    <lineage>
        <taxon>Eukaryota</taxon>
        <taxon>Haptista</taxon>
        <taxon>Haptophyta</taxon>
        <taxon>Prymnesiophyceae</taxon>
        <taxon>Isochrysidales</taxon>
        <taxon>Noelaerhabdaceae</taxon>
        <taxon>Emiliania</taxon>
    </lineage>
</organism>
<evidence type="ECO:0000259" key="10">
    <source>
        <dbReference type="PROSITE" id="PS50939"/>
    </source>
</evidence>
<feature type="domain" description="Cytochrome b561" evidence="10">
    <location>
        <begin position="125"/>
        <end position="343"/>
    </location>
</feature>
<proteinExistence type="predicted"/>
<feature type="compositionally biased region" description="Pro residues" evidence="7">
    <location>
        <begin position="131"/>
        <end position="144"/>
    </location>
</feature>
<keyword evidence="6 8" id="KW-0472">Membrane</keyword>
<keyword evidence="3 8" id="KW-0812">Transmembrane</keyword>
<evidence type="ECO:0000256" key="4">
    <source>
        <dbReference type="ARBA" id="ARBA00022982"/>
    </source>
</evidence>
<accession>A0A0D3JXV4</accession>
<evidence type="ECO:0000256" key="6">
    <source>
        <dbReference type="ARBA" id="ARBA00023136"/>
    </source>
</evidence>
<evidence type="ECO:0000256" key="9">
    <source>
        <dbReference type="SAM" id="SignalP"/>
    </source>
</evidence>
<evidence type="ECO:0000256" key="2">
    <source>
        <dbReference type="ARBA" id="ARBA00022448"/>
    </source>
</evidence>
<dbReference type="PANTHER" id="PTHR34737">
    <property type="entry name" value="EF-HAND DOMAIN-CONTAINING PROTEIN"/>
    <property type="match status" value="1"/>
</dbReference>
<evidence type="ECO:0000256" key="7">
    <source>
        <dbReference type="SAM" id="MobiDB-lite"/>
    </source>
</evidence>
<feature type="region of interest" description="Disordered" evidence="7">
    <location>
        <begin position="106"/>
        <end position="144"/>
    </location>
</feature>
<dbReference type="PROSITE" id="PS50939">
    <property type="entry name" value="CYTOCHROME_B561"/>
    <property type="match status" value="1"/>
</dbReference>
<feature type="transmembrane region" description="Helical" evidence="8">
    <location>
        <begin position="158"/>
        <end position="181"/>
    </location>
</feature>
<feature type="transmembrane region" description="Helical" evidence="8">
    <location>
        <begin position="202"/>
        <end position="220"/>
    </location>
</feature>
<keyword evidence="5 8" id="KW-1133">Transmembrane helix</keyword>
<dbReference type="PANTHER" id="PTHR34737:SF2">
    <property type="entry name" value="EF-HAND DOMAIN-CONTAINING PROTEIN"/>
    <property type="match status" value="1"/>
</dbReference>
<dbReference type="Gene3D" id="1.20.120.1770">
    <property type="match status" value="1"/>
</dbReference>
<dbReference type="RefSeq" id="XP_005780768.1">
    <property type="nucleotide sequence ID" value="XM_005780711.1"/>
</dbReference>
<evidence type="ECO:0000313" key="11">
    <source>
        <dbReference type="EnsemblProtists" id="EOD28339"/>
    </source>
</evidence>
<evidence type="ECO:0000256" key="5">
    <source>
        <dbReference type="ARBA" id="ARBA00022989"/>
    </source>
</evidence>
<feature type="transmembrane region" description="Helical" evidence="8">
    <location>
        <begin position="285"/>
        <end position="305"/>
    </location>
</feature>
<feature type="transmembrane region" description="Helical" evidence="8">
    <location>
        <begin position="330"/>
        <end position="352"/>
    </location>
</feature>
<dbReference type="SMART" id="SM00665">
    <property type="entry name" value="B561"/>
    <property type="match status" value="1"/>
</dbReference>
<dbReference type="GO" id="GO:0016020">
    <property type="term" value="C:membrane"/>
    <property type="evidence" value="ECO:0007669"/>
    <property type="project" value="UniProtKB-SubCell"/>
</dbReference>
<feature type="chain" id="PRO_5044264983" description="Cytochrome b561 domain-containing protein" evidence="9">
    <location>
        <begin position="17"/>
        <end position="376"/>
    </location>
</feature>
<reference evidence="12" key="1">
    <citation type="journal article" date="2013" name="Nature">
        <title>Pan genome of the phytoplankton Emiliania underpins its global distribution.</title>
        <authorList>
            <person name="Read B.A."/>
            <person name="Kegel J."/>
            <person name="Klute M.J."/>
            <person name="Kuo A."/>
            <person name="Lefebvre S.C."/>
            <person name="Maumus F."/>
            <person name="Mayer C."/>
            <person name="Miller J."/>
            <person name="Monier A."/>
            <person name="Salamov A."/>
            <person name="Young J."/>
            <person name="Aguilar M."/>
            <person name="Claverie J.M."/>
            <person name="Frickenhaus S."/>
            <person name="Gonzalez K."/>
            <person name="Herman E.K."/>
            <person name="Lin Y.C."/>
            <person name="Napier J."/>
            <person name="Ogata H."/>
            <person name="Sarno A.F."/>
            <person name="Shmutz J."/>
            <person name="Schroeder D."/>
            <person name="de Vargas C."/>
            <person name="Verret F."/>
            <person name="von Dassow P."/>
            <person name="Valentin K."/>
            <person name="Van de Peer Y."/>
            <person name="Wheeler G."/>
            <person name="Dacks J.B."/>
            <person name="Delwiche C.F."/>
            <person name="Dyhrman S.T."/>
            <person name="Glockner G."/>
            <person name="John U."/>
            <person name="Richards T."/>
            <person name="Worden A.Z."/>
            <person name="Zhang X."/>
            <person name="Grigoriev I.V."/>
            <person name="Allen A.E."/>
            <person name="Bidle K."/>
            <person name="Borodovsky M."/>
            <person name="Bowler C."/>
            <person name="Brownlee C."/>
            <person name="Cock J.M."/>
            <person name="Elias M."/>
            <person name="Gladyshev V.N."/>
            <person name="Groth M."/>
            <person name="Guda C."/>
            <person name="Hadaegh A."/>
            <person name="Iglesias-Rodriguez M.D."/>
            <person name="Jenkins J."/>
            <person name="Jones B.M."/>
            <person name="Lawson T."/>
            <person name="Leese F."/>
            <person name="Lindquist E."/>
            <person name="Lobanov A."/>
            <person name="Lomsadze A."/>
            <person name="Malik S.B."/>
            <person name="Marsh M.E."/>
            <person name="Mackinder L."/>
            <person name="Mock T."/>
            <person name="Mueller-Roeber B."/>
            <person name="Pagarete A."/>
            <person name="Parker M."/>
            <person name="Probert I."/>
            <person name="Quesneville H."/>
            <person name="Raines C."/>
            <person name="Rensing S.A."/>
            <person name="Riano-Pachon D.M."/>
            <person name="Richier S."/>
            <person name="Rokitta S."/>
            <person name="Shiraiwa Y."/>
            <person name="Soanes D.M."/>
            <person name="van der Giezen M."/>
            <person name="Wahlund T.M."/>
            <person name="Williams B."/>
            <person name="Wilson W."/>
            <person name="Wolfe G."/>
            <person name="Wurch L.L."/>
        </authorList>
    </citation>
    <scope>NUCLEOTIDE SEQUENCE</scope>
</reference>
<dbReference type="CDD" id="cd08760">
    <property type="entry name" value="Cyt_b561_FRRS1_like"/>
    <property type="match status" value="1"/>
</dbReference>
<dbReference type="STRING" id="2903.R1F524"/>
<dbReference type="KEGG" id="ehx:EMIHUDRAFT_99850"/>
<dbReference type="HOGENOM" id="CLU_736598_0_0_1"/>
<dbReference type="InterPro" id="IPR055313">
    <property type="entry name" value="Temptin-like"/>
</dbReference>